<sequence length="296" mass="32238">MRWMRWKVAGLVALVLVGLVVPSLADYPVKVTDDRGKEITIPKRPERIVVAGTPLYTEILIDLGALNRIVGVAESADNPKEVANVPRVGPIFNPNVEAIIALKPDVVFGAIGAIRDTLERAGLIVVSLGKVGTGAIDSVTEIFRTIRSVNLVIEGNTKLADTLIGKIAEEIVITEGTVLDRFKPTVAILYPSGEQPPFAAGRGTPENEIVLRAGGINVFPDVADYKQVSFEEIVKRDPSVIFTDPLLIPLITQNRFLQEVKAVREKRVYGIGASQWVSSRINRTIKTVADLLHPNR</sequence>
<dbReference type="PROSITE" id="PS50983">
    <property type="entry name" value="FE_B12_PBP"/>
    <property type="match status" value="1"/>
</dbReference>
<protein>
    <submittedName>
        <fullName evidence="4">Iron complex transport system substrate-binding protein</fullName>
    </submittedName>
</protein>
<evidence type="ECO:0000313" key="3">
    <source>
        <dbReference type="EMBL" id="BAL55867.1"/>
    </source>
</evidence>
<dbReference type="EMBL" id="AP011766">
    <property type="protein sequence ID" value="BAL57112.1"/>
    <property type="molecule type" value="Genomic_DNA"/>
</dbReference>
<dbReference type="PANTHER" id="PTHR30535">
    <property type="entry name" value="VITAMIN B12-BINDING PROTEIN"/>
    <property type="match status" value="1"/>
</dbReference>
<feature type="domain" description="Fe/B12 periplasmic-binding" evidence="1">
    <location>
        <begin position="48"/>
        <end position="296"/>
    </location>
</feature>
<reference evidence="4" key="2">
    <citation type="journal article" date="2012" name="PLoS ONE">
        <title>A Deeply Branching Thermophilic Bacterium with an Ancient Acetyl-CoA Pathway Dominates a Subsurface Ecosystem.</title>
        <authorList>
            <person name="Takami H."/>
            <person name="Noguchi H."/>
            <person name="Takaki Y."/>
            <person name="Uchiyama I."/>
            <person name="Toyoda A."/>
            <person name="Nishi S."/>
            <person name="Chee G.-J."/>
            <person name="Arai W."/>
            <person name="Nunoura T."/>
            <person name="Itoh T."/>
            <person name="Hattori M."/>
            <person name="Takai K."/>
        </authorList>
    </citation>
    <scope>NUCLEOTIDE SEQUENCE</scope>
</reference>
<accession>H5SLS6</accession>
<dbReference type="InterPro" id="IPR050902">
    <property type="entry name" value="ABC_Transporter_SBP"/>
</dbReference>
<evidence type="ECO:0000313" key="4">
    <source>
        <dbReference type="EMBL" id="BAL57112.1"/>
    </source>
</evidence>
<evidence type="ECO:0000259" key="1">
    <source>
        <dbReference type="PROSITE" id="PS50983"/>
    </source>
</evidence>
<gene>
    <name evidence="2" type="ORF">HGMM_F31E01C35</name>
    <name evidence="3" type="ORF">HGMM_F32F05C25</name>
    <name evidence="4" type="ORF">HGMM_F47C08C33</name>
</gene>
<dbReference type="SUPFAM" id="SSF53807">
    <property type="entry name" value="Helical backbone' metal receptor"/>
    <property type="match status" value="1"/>
</dbReference>
<dbReference type="PANTHER" id="PTHR30535:SF34">
    <property type="entry name" value="MOLYBDATE-BINDING PROTEIN MOLA"/>
    <property type="match status" value="1"/>
</dbReference>
<dbReference type="AlphaFoldDB" id="H5SLS6"/>
<name>H5SLS6_9BACT</name>
<dbReference type="EMBL" id="AP011731">
    <property type="protein sequence ID" value="BAL55867.1"/>
    <property type="molecule type" value="Genomic_DNA"/>
</dbReference>
<evidence type="ECO:0000313" key="2">
    <source>
        <dbReference type="EMBL" id="BAL55799.1"/>
    </source>
</evidence>
<dbReference type="Pfam" id="PF01497">
    <property type="entry name" value="Peripla_BP_2"/>
    <property type="match status" value="1"/>
</dbReference>
<reference evidence="4" key="1">
    <citation type="journal article" date="2005" name="Environ. Microbiol.">
        <title>Genetic and functional properties of uncultivated thermophilic crenarchaeotes from a subsurface gold mine as revealed by analysis of genome fragments.</title>
        <authorList>
            <person name="Nunoura T."/>
            <person name="Hirayama H."/>
            <person name="Takami H."/>
            <person name="Oida H."/>
            <person name="Nishi S."/>
            <person name="Shimamura S."/>
            <person name="Suzuki Y."/>
            <person name="Inagaki F."/>
            <person name="Takai K."/>
            <person name="Nealson K.H."/>
            <person name="Horikoshi K."/>
        </authorList>
    </citation>
    <scope>NUCLEOTIDE SEQUENCE</scope>
</reference>
<dbReference type="Gene3D" id="3.40.50.1980">
    <property type="entry name" value="Nitrogenase molybdenum iron protein domain"/>
    <property type="match status" value="2"/>
</dbReference>
<proteinExistence type="predicted"/>
<dbReference type="EMBL" id="AP011729">
    <property type="protein sequence ID" value="BAL55799.1"/>
    <property type="molecule type" value="Genomic_DNA"/>
</dbReference>
<organism evidence="4">
    <name type="scientific">uncultured Acetothermia bacterium</name>
    <dbReference type="NCBI Taxonomy" id="236499"/>
    <lineage>
        <taxon>Bacteria</taxon>
        <taxon>Candidatus Bipolaricaulota</taxon>
        <taxon>environmental samples</taxon>
    </lineage>
</organism>
<dbReference type="InterPro" id="IPR002491">
    <property type="entry name" value="ABC_transptr_periplasmic_BD"/>
</dbReference>